<dbReference type="AlphaFoldDB" id="A0A396GRW8"/>
<reference evidence="2" key="1">
    <citation type="journal article" date="2018" name="Nat. Plants">
        <title>Whole-genome landscape of Medicago truncatula symbiotic genes.</title>
        <authorList>
            <person name="Pecrix Y."/>
            <person name="Gamas P."/>
            <person name="Carrere S."/>
        </authorList>
    </citation>
    <scope>NUCLEOTIDE SEQUENCE</scope>
    <source>
        <tissue evidence="2">Leaves</tissue>
    </source>
</reference>
<name>A0A396GRW8_MEDTR</name>
<feature type="region of interest" description="Disordered" evidence="1">
    <location>
        <begin position="40"/>
        <end position="59"/>
    </location>
</feature>
<dbReference type="EMBL" id="PSQE01000008">
    <property type="protein sequence ID" value="RHN43899.1"/>
    <property type="molecule type" value="Genomic_DNA"/>
</dbReference>
<evidence type="ECO:0000256" key="1">
    <source>
        <dbReference type="SAM" id="MobiDB-lite"/>
    </source>
</evidence>
<dbReference type="Proteomes" id="UP000265566">
    <property type="component" value="Chromosome 8"/>
</dbReference>
<evidence type="ECO:0000313" key="2">
    <source>
        <dbReference type="EMBL" id="RHN43899.1"/>
    </source>
</evidence>
<accession>A0A396GRW8</accession>
<organism evidence="2">
    <name type="scientific">Medicago truncatula</name>
    <name type="common">Barrel medic</name>
    <name type="synonym">Medicago tribuloides</name>
    <dbReference type="NCBI Taxonomy" id="3880"/>
    <lineage>
        <taxon>Eukaryota</taxon>
        <taxon>Viridiplantae</taxon>
        <taxon>Streptophyta</taxon>
        <taxon>Embryophyta</taxon>
        <taxon>Tracheophyta</taxon>
        <taxon>Spermatophyta</taxon>
        <taxon>Magnoliopsida</taxon>
        <taxon>eudicotyledons</taxon>
        <taxon>Gunneridae</taxon>
        <taxon>Pentapetalae</taxon>
        <taxon>rosids</taxon>
        <taxon>fabids</taxon>
        <taxon>Fabales</taxon>
        <taxon>Fabaceae</taxon>
        <taxon>Papilionoideae</taxon>
        <taxon>50 kb inversion clade</taxon>
        <taxon>NPAAA clade</taxon>
        <taxon>Hologalegina</taxon>
        <taxon>IRL clade</taxon>
        <taxon>Trifolieae</taxon>
        <taxon>Medicago</taxon>
    </lineage>
</organism>
<sequence length="91" mass="9625">MTVVGCDWVLGGRPGRRLSPLDTDLGFFIDLDLKVPGGRPRPLLTDSTGSTAVVGGGGSRETKTGWAFGMRMGLCLGGRPRPLWVKGVKGR</sequence>
<proteinExistence type="predicted"/>
<dbReference type="Gramene" id="rna50534">
    <property type="protein sequence ID" value="RHN43899.1"/>
    <property type="gene ID" value="gene50534"/>
</dbReference>
<gene>
    <name evidence="2" type="ORF">MtrunA17_Chr8g0392841</name>
</gene>
<protein>
    <submittedName>
        <fullName evidence="2">Uncharacterized protein</fullName>
    </submittedName>
</protein>
<comment type="caution">
    <text evidence="2">The sequence shown here is derived from an EMBL/GenBank/DDBJ whole genome shotgun (WGS) entry which is preliminary data.</text>
</comment>